<dbReference type="Pfam" id="PF01302">
    <property type="entry name" value="CAP_GLY"/>
    <property type="match status" value="2"/>
</dbReference>
<keyword evidence="34" id="KW-1185">Reference proteome</keyword>
<evidence type="ECO:0000256" key="21">
    <source>
        <dbReference type="ARBA" id="ARBA00022807"/>
    </source>
</evidence>
<keyword evidence="20 35" id="KW-0378">Hydrolase</keyword>
<dbReference type="InterPro" id="IPR018200">
    <property type="entry name" value="USP_CS"/>
</dbReference>
<evidence type="ECO:0000256" key="17">
    <source>
        <dbReference type="ARBA" id="ARBA00022723"/>
    </source>
</evidence>
<dbReference type="GO" id="GO:0016579">
    <property type="term" value="P:protein deubiquitination"/>
    <property type="evidence" value="ECO:0007669"/>
    <property type="project" value="InterPro"/>
</dbReference>
<keyword evidence="23" id="KW-0832">Ubl conjugation</keyword>
<dbReference type="FunFam" id="3.90.70.10:FF:000009">
    <property type="entry name" value="Putative ubiquitin carboxyl-terminal hydrolase CYLD"/>
    <property type="match status" value="1"/>
</dbReference>
<dbReference type="Gene3D" id="3.90.70.10">
    <property type="entry name" value="Cysteine proteinases"/>
    <property type="match status" value="1"/>
</dbReference>
<evidence type="ECO:0000256" key="3">
    <source>
        <dbReference type="ARBA" id="ARBA00004186"/>
    </source>
</evidence>
<dbReference type="GO" id="GO:0048471">
    <property type="term" value="C:perinuclear region of cytoplasm"/>
    <property type="evidence" value="ECO:0007669"/>
    <property type="project" value="UniProtKB-SubCell"/>
</dbReference>
<comment type="subunit">
    <text evidence="31">Interacts (via CAP-Gly domain) with IKBKG/NEMO (via proline-rich C-terminal region). Interacts with TRAF2 and TRIP. Interacts with PLK1, DVL1, DVL3, MAVS, TBK1, IKKE and RIGI. Interacts (via CAP-Gly domain) with microtubules. Interacts with HDAC6 and BCL3. Interacts with MAP3K7. Identified in a complex with TRAF6 and SQSTM1. Interacts with OPTN and SQSTM1. Interacts with CEP350. Interacts with RNF31; the interaction is indirect and is mediated via SPATA2. Interacts with SPATA2 (via the PUB domain); the interaction is direct and recruits CYLD to the LUBAC complex, thereby regulating TNF-alpha-induced necroptosis.</text>
</comment>
<dbReference type="Pfam" id="PF16607">
    <property type="entry name" value="CYLD_phos_site"/>
    <property type="match status" value="1"/>
</dbReference>
<gene>
    <name evidence="35" type="primary">CYLD</name>
</gene>
<evidence type="ECO:0000256" key="29">
    <source>
        <dbReference type="ARBA" id="ARBA00031094"/>
    </source>
</evidence>
<evidence type="ECO:0000313" key="35">
    <source>
        <dbReference type="RefSeq" id="XP_027473259.1"/>
    </source>
</evidence>
<dbReference type="SUPFAM" id="SSF54001">
    <property type="entry name" value="Cysteine proteinases"/>
    <property type="match status" value="1"/>
</dbReference>
<evidence type="ECO:0000256" key="11">
    <source>
        <dbReference type="ARBA" id="ARBA00022490"/>
    </source>
</evidence>
<evidence type="ECO:0000256" key="2">
    <source>
        <dbReference type="ARBA" id="ARBA00004120"/>
    </source>
</evidence>
<dbReference type="CTD" id="1540"/>
<dbReference type="AlphaFoldDB" id="A0A6J2EWJ5"/>
<reference evidence="35" key="1">
    <citation type="submission" date="2025-08" db="UniProtKB">
        <authorList>
            <consortium name="RefSeq"/>
        </authorList>
    </citation>
    <scope>IDENTIFICATION</scope>
    <source>
        <tissue evidence="35">Blood</tissue>
    </source>
</reference>
<evidence type="ECO:0000256" key="25">
    <source>
        <dbReference type="ARBA" id="ARBA00023136"/>
    </source>
</evidence>
<protein>
    <recommendedName>
        <fullName evidence="9">Ubiquitin carboxyl-terminal hydrolase CYLD</fullName>
        <ecNumber evidence="8">3.4.19.12</ecNumber>
    </recommendedName>
    <alternativeName>
        <fullName evidence="28">Deubiquitinating enzyme CYLD</fullName>
    </alternativeName>
    <alternativeName>
        <fullName evidence="29">Ubiquitin thioesterase CYLD</fullName>
    </alternativeName>
    <alternativeName>
        <fullName evidence="30">Ubiquitin-specific-processing protease CYLD</fullName>
    </alternativeName>
</protein>
<dbReference type="GO" id="GO:0016055">
    <property type="term" value="P:Wnt signaling pathway"/>
    <property type="evidence" value="ECO:0007669"/>
    <property type="project" value="UniProtKB-KW"/>
</dbReference>
<keyword evidence="13" id="KW-0399">Innate immunity</keyword>
<comment type="catalytic activity">
    <reaction evidence="1">
        <text>Thiol-dependent hydrolysis of ester, thioester, amide, peptide and isopeptide bonds formed by the C-terminal Gly of ubiquitin (a 76-residue protein attached to proteins as an intracellular targeting signal).</text>
        <dbReference type="EC" id="3.4.19.12"/>
    </reaction>
</comment>
<keyword evidence="21" id="KW-0788">Thiol protease</keyword>
<organism evidence="34 35">
    <name type="scientific">Zalophus californianus</name>
    <name type="common">California sealion</name>
    <dbReference type="NCBI Taxonomy" id="9704"/>
    <lineage>
        <taxon>Eukaryota</taxon>
        <taxon>Metazoa</taxon>
        <taxon>Chordata</taxon>
        <taxon>Craniata</taxon>
        <taxon>Vertebrata</taxon>
        <taxon>Euteleostomi</taxon>
        <taxon>Mammalia</taxon>
        <taxon>Eutheria</taxon>
        <taxon>Laurasiatheria</taxon>
        <taxon>Carnivora</taxon>
        <taxon>Caniformia</taxon>
        <taxon>Pinnipedia</taxon>
        <taxon>Otariidae</taxon>
        <taxon>Zalophus</taxon>
    </lineage>
</organism>
<evidence type="ECO:0000256" key="14">
    <source>
        <dbReference type="ARBA" id="ARBA00022670"/>
    </source>
</evidence>
<name>A0A6J2EWJ5_ZALCA</name>
<evidence type="ECO:0000256" key="19">
    <source>
        <dbReference type="ARBA" id="ARBA00022786"/>
    </source>
</evidence>
<evidence type="ECO:0000256" key="27">
    <source>
        <dbReference type="ARBA" id="ARBA00023273"/>
    </source>
</evidence>
<keyword evidence="24" id="KW-0391">Immunity</keyword>
<comment type="similarity">
    <text evidence="7">Belongs to the peptidase C19 family.</text>
</comment>
<dbReference type="GO" id="GO:0005813">
    <property type="term" value="C:centrosome"/>
    <property type="evidence" value="ECO:0007669"/>
    <property type="project" value="UniProtKB-SubCell"/>
</dbReference>
<dbReference type="GO" id="GO:0045087">
    <property type="term" value="P:innate immune response"/>
    <property type="evidence" value="ECO:0007669"/>
    <property type="project" value="UniProtKB-KW"/>
</dbReference>
<evidence type="ECO:0000313" key="34">
    <source>
        <dbReference type="Proteomes" id="UP000515165"/>
    </source>
</evidence>
<dbReference type="Gene3D" id="2.30.30.190">
    <property type="entry name" value="CAP Gly-rich-like domain"/>
    <property type="match status" value="3"/>
</dbReference>
<keyword evidence="17" id="KW-0479">Metal-binding</keyword>
<feature type="domain" description="USP" evidence="32">
    <location>
        <begin position="517"/>
        <end position="875"/>
    </location>
</feature>
<evidence type="ECO:0000256" key="4">
    <source>
        <dbReference type="ARBA" id="ARBA00004300"/>
    </source>
</evidence>
<accession>A0A6J2EWJ5</accession>
<evidence type="ECO:0000256" key="1">
    <source>
        <dbReference type="ARBA" id="ARBA00000707"/>
    </source>
</evidence>
<evidence type="ECO:0000256" key="5">
    <source>
        <dbReference type="ARBA" id="ARBA00004413"/>
    </source>
</evidence>
<dbReference type="GO" id="GO:0004843">
    <property type="term" value="F:cysteine-type deubiquitinase activity"/>
    <property type="evidence" value="ECO:0007669"/>
    <property type="project" value="UniProtKB-EC"/>
</dbReference>
<dbReference type="PROSITE" id="PS50235">
    <property type="entry name" value="USP_3"/>
    <property type="match status" value="1"/>
</dbReference>
<proteinExistence type="inferred from homology"/>
<dbReference type="InterPro" id="IPR000938">
    <property type="entry name" value="CAP-Gly_domain"/>
</dbReference>
<keyword evidence="14" id="KW-0645">Protease</keyword>
<comment type="subcellular location">
    <subcellularLocation>
        <location evidence="5">Cell membrane</location>
        <topology evidence="5">Peripheral membrane protein</topology>
        <orientation evidence="5">Cytoplasmic side</orientation>
    </subcellularLocation>
    <subcellularLocation>
        <location evidence="2">Cytoplasm</location>
        <location evidence="2">Cytoskeleton</location>
        <location evidence="2">Cilium basal body</location>
    </subcellularLocation>
    <subcellularLocation>
        <location evidence="4">Cytoplasm</location>
        <location evidence="4">Cytoskeleton</location>
        <location evidence="4">Microtubule organizing center</location>
        <location evidence="4">Centrosome</location>
    </subcellularLocation>
    <subcellularLocation>
        <location evidence="3">Cytoplasm</location>
        <location evidence="3">Cytoskeleton</location>
        <location evidence="3">Spindle</location>
    </subcellularLocation>
    <subcellularLocation>
        <location evidence="6">Cytoplasm</location>
        <location evidence="6">Perinuclear region</location>
    </subcellularLocation>
</comment>
<dbReference type="RefSeq" id="XP_027473259.1">
    <property type="nucleotide sequence ID" value="XM_027617458.2"/>
</dbReference>
<keyword evidence="10" id="KW-1003">Cell membrane</keyword>
<dbReference type="GO" id="GO:0005886">
    <property type="term" value="C:plasma membrane"/>
    <property type="evidence" value="ECO:0007669"/>
    <property type="project" value="UniProtKB-SubCell"/>
</dbReference>
<evidence type="ECO:0000256" key="7">
    <source>
        <dbReference type="ARBA" id="ARBA00009085"/>
    </source>
</evidence>
<keyword evidence="12" id="KW-0597">Phosphoprotein</keyword>
<evidence type="ECO:0000256" key="13">
    <source>
        <dbReference type="ARBA" id="ARBA00022588"/>
    </source>
</evidence>
<feature type="domain" description="CAP-Gly" evidence="33">
    <location>
        <begin position="417"/>
        <end position="460"/>
    </location>
</feature>
<dbReference type="Proteomes" id="UP000515165">
    <property type="component" value="Chromosome 17"/>
</dbReference>
<evidence type="ECO:0000256" key="20">
    <source>
        <dbReference type="ARBA" id="ARBA00022801"/>
    </source>
</evidence>
<keyword evidence="22" id="KW-0862">Zinc</keyword>
<evidence type="ECO:0000256" key="8">
    <source>
        <dbReference type="ARBA" id="ARBA00012759"/>
    </source>
</evidence>
<dbReference type="PROSITE" id="PS00972">
    <property type="entry name" value="USP_1"/>
    <property type="match status" value="1"/>
</dbReference>
<keyword evidence="15" id="KW-0879">Wnt signaling pathway</keyword>
<keyword evidence="16" id="KW-0493">Microtubule</keyword>
<evidence type="ECO:0000256" key="28">
    <source>
        <dbReference type="ARBA" id="ARBA00030882"/>
    </source>
</evidence>
<evidence type="ECO:0000256" key="26">
    <source>
        <dbReference type="ARBA" id="ARBA00023212"/>
    </source>
</evidence>
<keyword evidence="25" id="KW-0472">Membrane</keyword>
<dbReference type="GeneID" id="113935490"/>
<evidence type="ECO:0000256" key="10">
    <source>
        <dbReference type="ARBA" id="ARBA00022475"/>
    </source>
</evidence>
<evidence type="ECO:0000256" key="15">
    <source>
        <dbReference type="ARBA" id="ARBA00022687"/>
    </source>
</evidence>
<evidence type="ECO:0000256" key="9">
    <source>
        <dbReference type="ARBA" id="ARBA00018699"/>
    </source>
</evidence>
<sequence length="881" mass="99124">MSSGLWSQEKVTSPYWEERIFYLLLQECSVTDKQTQKLLKVPKGSIGQYIQDRSVGHSRIPSAKGKKNQIGLKILEQPHAVLFVDREDVVEIHEKFTELLLAITNCEERFSLFKNRNRLSKGLQIDVGCHVKVQLRSGEEKFPGVVRFRGPLLAERTVSGIFFGVELLEEGRGQGFTDGIYQGKQLFQCDEDCGVFVALDKLEILEDDDNGLESDFAGPGDTMQMELPPLEINSRVSLKLGETIESGTVIFCDVLPGKESLGYFVGVDMDNPIGNWDGRFDGVQLCSFASVESTILLHINDIIPVAEDPAKSLTEISPDFGHASPPLQPPSMNSLSTENRFHSLPFSLTKMPNTNGSIGHSPLSLSVQSVMGELNNAPVQESPPLAMTSGNSHGLEVGSLAEVKENPPFYGVIRWIGQPPGLNEVLAGLELEDECAGCTDGTFRGTRYFTCALKKALFVKLKSCRPDSRFASLQPVSNQIERCNSLAFGGYLSEVVEENTPPKMEKEGLEIMIGKKKGIQGHYNSCYLDSTLFCLFAFSSVLDTVLLRPKEKNDVEYYSETQELLRTEIVNPLRIFGYVCATKIMKLRKILEKVEAASGFTSEEKDPEEFLNILFHHILRVEPLLKIRSAGQKVQDCYFYQIFMEKNEKVGVPTIQQLLEWSFINSNLKFAEAPSCLIIQMPRFGKDFKLFKKIFPSLELNITDLLEDTPRQCRICGGLAMYECRECYDDPDISAGNIKQFCKTCNTQVHLHPKRLNHKYNPVSLPKDLPDWDWRHGCIPCQKMELFAVLCIETSHYVAFVKYGKDDSAWLFFDSMADRDGGQNGFNIPQVTPCPEVGEYLKMSPEDLHSLDSRRIQGCARRLFCDAYMCMYQSPTMSLYK</sequence>
<dbReference type="EC" id="3.4.19.12" evidence="8"/>
<dbReference type="SMART" id="SM01052">
    <property type="entry name" value="CAP_GLY"/>
    <property type="match status" value="3"/>
</dbReference>
<keyword evidence="27" id="KW-0966">Cell projection</keyword>
<dbReference type="Pfam" id="PF00443">
    <property type="entry name" value="UCH"/>
    <property type="match status" value="1"/>
</dbReference>
<dbReference type="SUPFAM" id="SSF74924">
    <property type="entry name" value="Cap-Gly domain"/>
    <property type="match status" value="3"/>
</dbReference>
<evidence type="ECO:0000256" key="12">
    <source>
        <dbReference type="ARBA" id="ARBA00022553"/>
    </source>
</evidence>
<dbReference type="PROSITE" id="PS00845">
    <property type="entry name" value="CAP_GLY_1"/>
    <property type="match status" value="1"/>
</dbReference>
<dbReference type="PANTHER" id="PTHR11830">
    <property type="entry name" value="40S RIBOSOMAL PROTEIN S3A"/>
    <property type="match status" value="1"/>
</dbReference>
<dbReference type="CDD" id="cd02670">
    <property type="entry name" value="Peptidase_C19N"/>
    <property type="match status" value="1"/>
</dbReference>
<evidence type="ECO:0000256" key="30">
    <source>
        <dbReference type="ARBA" id="ARBA00032487"/>
    </source>
</evidence>
<feature type="domain" description="CAP-Gly" evidence="33">
    <location>
        <begin position="153"/>
        <end position="198"/>
    </location>
</feature>
<evidence type="ECO:0000256" key="24">
    <source>
        <dbReference type="ARBA" id="ARBA00022859"/>
    </source>
</evidence>
<dbReference type="FunFam" id="2.30.30.190:FF:000004">
    <property type="entry name" value="Putative ubiquitin carboxyl-terminal hydrolase CYLD"/>
    <property type="match status" value="1"/>
</dbReference>
<keyword evidence="18" id="KW-0677">Repeat</keyword>
<dbReference type="InterPro" id="IPR028889">
    <property type="entry name" value="USP"/>
</dbReference>
<evidence type="ECO:0000256" key="31">
    <source>
        <dbReference type="ARBA" id="ARBA00046580"/>
    </source>
</evidence>
<keyword evidence="19" id="KW-0833">Ubl conjugation pathway</keyword>
<evidence type="ECO:0000256" key="6">
    <source>
        <dbReference type="ARBA" id="ARBA00004556"/>
    </source>
</evidence>
<evidence type="ECO:0000259" key="33">
    <source>
        <dbReference type="PROSITE" id="PS50245"/>
    </source>
</evidence>
<dbReference type="GO" id="GO:0006508">
    <property type="term" value="P:proteolysis"/>
    <property type="evidence" value="ECO:0007669"/>
    <property type="project" value="UniProtKB-KW"/>
</dbReference>
<dbReference type="FunFam" id="2.30.30.190:FF:000007">
    <property type="entry name" value="Putative ubiquitin carboxyl-terminal hydrolase CYLD"/>
    <property type="match status" value="1"/>
</dbReference>
<evidence type="ECO:0000256" key="18">
    <source>
        <dbReference type="ARBA" id="ARBA00022737"/>
    </source>
</evidence>
<dbReference type="GO" id="GO:0005819">
    <property type="term" value="C:spindle"/>
    <property type="evidence" value="ECO:0007669"/>
    <property type="project" value="UniProtKB-SubCell"/>
</dbReference>
<dbReference type="FunFam" id="2.30.30.190:FF:000006">
    <property type="entry name" value="Putative ubiquitin carboxyl-terminal hydrolase CYLD"/>
    <property type="match status" value="1"/>
</dbReference>
<dbReference type="PROSITE" id="PS50245">
    <property type="entry name" value="CAP_GLY_2"/>
    <property type="match status" value="2"/>
</dbReference>
<dbReference type="InterPro" id="IPR038765">
    <property type="entry name" value="Papain-like_cys_pep_sf"/>
</dbReference>
<evidence type="ECO:0000259" key="32">
    <source>
        <dbReference type="PROSITE" id="PS50235"/>
    </source>
</evidence>
<dbReference type="InterPro" id="IPR036859">
    <property type="entry name" value="CAP-Gly_dom_sf"/>
</dbReference>
<evidence type="ECO:0000256" key="22">
    <source>
        <dbReference type="ARBA" id="ARBA00022833"/>
    </source>
</evidence>
<keyword evidence="26" id="KW-0206">Cytoskeleton</keyword>
<keyword evidence="11" id="KW-0963">Cytoplasm</keyword>
<dbReference type="GO" id="GO:0046872">
    <property type="term" value="F:metal ion binding"/>
    <property type="evidence" value="ECO:0007669"/>
    <property type="project" value="UniProtKB-KW"/>
</dbReference>
<dbReference type="InterPro" id="IPR001394">
    <property type="entry name" value="Peptidase_C19_UCH"/>
</dbReference>
<evidence type="ECO:0000256" key="23">
    <source>
        <dbReference type="ARBA" id="ARBA00022843"/>
    </source>
</evidence>
<evidence type="ECO:0000256" key="16">
    <source>
        <dbReference type="ARBA" id="ARBA00022701"/>
    </source>
</evidence>
<dbReference type="GO" id="GO:0005874">
    <property type="term" value="C:microtubule"/>
    <property type="evidence" value="ECO:0007669"/>
    <property type="project" value="UniProtKB-KW"/>
</dbReference>